<evidence type="ECO:0000313" key="2">
    <source>
        <dbReference type="Proteomes" id="UP001209878"/>
    </source>
</evidence>
<accession>A0AAD9NKK2</accession>
<dbReference type="EMBL" id="JAODUO010001005">
    <property type="protein sequence ID" value="KAK2171983.1"/>
    <property type="molecule type" value="Genomic_DNA"/>
</dbReference>
<dbReference type="Proteomes" id="UP001209878">
    <property type="component" value="Unassembled WGS sequence"/>
</dbReference>
<dbReference type="GO" id="GO:0016491">
    <property type="term" value="F:oxidoreductase activity"/>
    <property type="evidence" value="ECO:0007669"/>
    <property type="project" value="InterPro"/>
</dbReference>
<proteinExistence type="predicted"/>
<dbReference type="InterPro" id="IPR016162">
    <property type="entry name" value="Ald_DH_N"/>
</dbReference>
<sequence>MDVLLITLYGDAKLSADYAPRRRCIINYRCAKINSETRRRSTILPAARPKTCAAPQLNPESVPPRSDCGSQPSPHFCHIFINNEWVNSESGKTFETINPATCEKIADVQEGDKVGT</sequence>
<dbReference type="AlphaFoldDB" id="A0AAD9NKK2"/>
<gene>
    <name evidence="1" type="ORF">NP493_1008g00052</name>
</gene>
<reference evidence="1" key="1">
    <citation type="journal article" date="2023" name="Mol. Biol. Evol.">
        <title>Third-Generation Sequencing Reveals the Adaptive Role of the Epigenome in Three Deep-Sea Polychaetes.</title>
        <authorList>
            <person name="Perez M."/>
            <person name="Aroh O."/>
            <person name="Sun Y."/>
            <person name="Lan Y."/>
            <person name="Juniper S.K."/>
            <person name="Young C.R."/>
            <person name="Angers B."/>
            <person name="Qian P.Y."/>
        </authorList>
    </citation>
    <scope>NUCLEOTIDE SEQUENCE</scope>
    <source>
        <strain evidence="1">R07B-5</strain>
    </source>
</reference>
<dbReference type="Gene3D" id="3.40.605.10">
    <property type="entry name" value="Aldehyde Dehydrogenase, Chain A, domain 1"/>
    <property type="match status" value="1"/>
</dbReference>
<evidence type="ECO:0000313" key="1">
    <source>
        <dbReference type="EMBL" id="KAK2171983.1"/>
    </source>
</evidence>
<name>A0AAD9NKK2_RIDPI</name>
<comment type="caution">
    <text evidence="1">The sequence shown here is derived from an EMBL/GenBank/DDBJ whole genome shotgun (WGS) entry which is preliminary data.</text>
</comment>
<organism evidence="1 2">
    <name type="scientific">Ridgeia piscesae</name>
    <name type="common">Tubeworm</name>
    <dbReference type="NCBI Taxonomy" id="27915"/>
    <lineage>
        <taxon>Eukaryota</taxon>
        <taxon>Metazoa</taxon>
        <taxon>Spiralia</taxon>
        <taxon>Lophotrochozoa</taxon>
        <taxon>Annelida</taxon>
        <taxon>Polychaeta</taxon>
        <taxon>Sedentaria</taxon>
        <taxon>Canalipalpata</taxon>
        <taxon>Sabellida</taxon>
        <taxon>Siboglinidae</taxon>
        <taxon>Ridgeia</taxon>
    </lineage>
</organism>
<keyword evidence="2" id="KW-1185">Reference proteome</keyword>
<protein>
    <submittedName>
        <fullName evidence="1">Uncharacterized protein</fullName>
    </submittedName>
</protein>
<dbReference type="SUPFAM" id="SSF53720">
    <property type="entry name" value="ALDH-like"/>
    <property type="match status" value="1"/>
</dbReference>
<dbReference type="InterPro" id="IPR016161">
    <property type="entry name" value="Ald_DH/histidinol_DH"/>
</dbReference>